<evidence type="ECO:0000256" key="2">
    <source>
        <dbReference type="ARBA" id="ARBA00005558"/>
    </source>
</evidence>
<dbReference type="OrthoDB" id="5478118at2"/>
<dbReference type="SUPFAM" id="SSF69255">
    <property type="entry name" value="gp5 N-terminal domain-like"/>
    <property type="match status" value="1"/>
</dbReference>
<dbReference type="GO" id="GO:0005576">
    <property type="term" value="C:extracellular region"/>
    <property type="evidence" value="ECO:0007669"/>
    <property type="project" value="UniProtKB-SubCell"/>
</dbReference>
<dbReference type="Pfam" id="PF22178">
    <property type="entry name" value="Gp5_trimer_C"/>
    <property type="match status" value="1"/>
</dbReference>
<proteinExistence type="inferred from homology"/>
<dbReference type="Gene3D" id="2.30.110.50">
    <property type="match status" value="1"/>
</dbReference>
<dbReference type="InterPro" id="IPR006533">
    <property type="entry name" value="T6SS_Vgr_RhsGE"/>
</dbReference>
<keyword evidence="3" id="KW-0964">Secreted</keyword>
<dbReference type="Pfam" id="PF05954">
    <property type="entry name" value="Phage_GPD"/>
    <property type="match status" value="1"/>
</dbReference>
<keyword evidence="7" id="KW-1185">Reference proteome</keyword>
<dbReference type="InterPro" id="IPR017847">
    <property type="entry name" value="T6SS_RhsGE_Vgr_subset"/>
</dbReference>
<dbReference type="PATRIC" id="fig|52.7.peg.1219"/>
<dbReference type="NCBIfam" id="TIGR03361">
    <property type="entry name" value="VI_Rhs_Vgr"/>
    <property type="match status" value="1"/>
</dbReference>
<dbReference type="STRING" id="52.CMC5_011430"/>
<dbReference type="EMBL" id="CP012159">
    <property type="protein sequence ID" value="AKT37017.1"/>
    <property type="molecule type" value="Genomic_DNA"/>
</dbReference>
<evidence type="ECO:0000259" key="5">
    <source>
        <dbReference type="Pfam" id="PF22178"/>
    </source>
</evidence>
<dbReference type="KEGG" id="ccro:CMC5_011430"/>
<dbReference type="InterPro" id="IPR054030">
    <property type="entry name" value="Gp5_Vgr_C"/>
</dbReference>
<sequence length="740" mass="78945">MSASNAIFTLEGDALPGDAVAAHFEAHEAISEPYAVTVVFSTRDTSFRAGACLRTRVCLLVTAASGETRFFDGIVDRARFTRVVAEERQFELRLRPALAALEHREGCRIFQEKTIVQVVQTLFEEAGFGAKVTWNIAREYEPREFIVQYNESHLNFVSRLLEDNGIFYFFRQGPDGHTMVLGDDASAFEGDAPVHLGLAQGLDLPGVEPLARFSRTRALRTSDVHLRDHDFQRPAVPPEGQLAGQDVVAMSYFEYPGGFTQGAVGSRLAEVRLRELRRDAETCEGESGATGLSVGAPFTVEGAAEPGLDGEYVVTHLTTRGSQTLVGGEENVALRNEFEGIPRAVAYGPPRRARKPRILGVQTAVVTGSSAQEQALHVDEYGRIKVRFFWDRVGQQDHTASCWLRMAQVALGGSMSLPRVGWEVAVAFLDGDPDRPLALGRVYNVEKSPPYALPGAKTTSALKSMSSPGGGGYNEIKMGDSAGGQGVGVHAQKDLNVIIRNDKVEDVGADEERSIAVNGSRSVKVDDSVQVGGNQRVDVGAVRSQNIGANQDITIGGNDTSNATANFIEKIGGDRAHSVGGNWITICNGLTQSVQGNFTRDVGSLELQGTIGSIQDNVVGSLDETVGAVKIQLVNGSHGEQVSADKQETYMAGKLHLTKGPMEATAGGSVTNLVGGLHYRKLGGDLVVNAPMITLLGAVGSLRAGDSEFKLGGGPVVLSAPKIEVKSALVVKMSASMKLG</sequence>
<dbReference type="Gene3D" id="4.10.220.110">
    <property type="match status" value="1"/>
</dbReference>
<dbReference type="RefSeq" id="WP_050429443.1">
    <property type="nucleotide sequence ID" value="NZ_CP012159.1"/>
</dbReference>
<dbReference type="Proteomes" id="UP000067626">
    <property type="component" value="Chromosome"/>
</dbReference>
<protein>
    <submittedName>
        <fullName evidence="6">Uncharacterized protein</fullName>
    </submittedName>
</protein>
<evidence type="ECO:0000313" key="7">
    <source>
        <dbReference type="Proteomes" id="UP000067626"/>
    </source>
</evidence>
<feature type="domain" description="Gp5/Type VI secretion system Vgr C-terminal trimerisation" evidence="5">
    <location>
        <begin position="460"/>
        <end position="565"/>
    </location>
</feature>
<dbReference type="InterPro" id="IPR006531">
    <property type="entry name" value="Gp5/Vgr_OB"/>
</dbReference>
<evidence type="ECO:0000256" key="3">
    <source>
        <dbReference type="ARBA" id="ARBA00022525"/>
    </source>
</evidence>
<evidence type="ECO:0000313" key="6">
    <source>
        <dbReference type="EMBL" id="AKT37017.1"/>
    </source>
</evidence>
<dbReference type="SUPFAM" id="SSF69279">
    <property type="entry name" value="Phage tail proteins"/>
    <property type="match status" value="2"/>
</dbReference>
<dbReference type="Gene3D" id="2.40.50.230">
    <property type="entry name" value="Gp5 N-terminal domain"/>
    <property type="match status" value="1"/>
</dbReference>
<evidence type="ECO:0000256" key="1">
    <source>
        <dbReference type="ARBA" id="ARBA00004613"/>
    </source>
</evidence>
<evidence type="ECO:0000259" key="4">
    <source>
        <dbReference type="Pfam" id="PF04717"/>
    </source>
</evidence>
<dbReference type="InterPro" id="IPR037026">
    <property type="entry name" value="Vgr_OB-fold_dom_sf"/>
</dbReference>
<dbReference type="InterPro" id="IPR050708">
    <property type="entry name" value="T6SS_VgrG/RHS"/>
</dbReference>
<feature type="domain" description="Gp5/Type VI secretion system Vgr protein OB-fold" evidence="4">
    <location>
        <begin position="379"/>
        <end position="443"/>
    </location>
</feature>
<organism evidence="6 7">
    <name type="scientific">Chondromyces crocatus</name>
    <dbReference type="NCBI Taxonomy" id="52"/>
    <lineage>
        <taxon>Bacteria</taxon>
        <taxon>Pseudomonadati</taxon>
        <taxon>Myxococcota</taxon>
        <taxon>Polyangia</taxon>
        <taxon>Polyangiales</taxon>
        <taxon>Polyangiaceae</taxon>
        <taxon>Chondromyces</taxon>
    </lineage>
</organism>
<comment type="subcellular location">
    <subcellularLocation>
        <location evidence="1">Secreted</location>
    </subcellularLocation>
</comment>
<reference evidence="6 7" key="1">
    <citation type="submission" date="2015-07" db="EMBL/GenBank/DDBJ databases">
        <title>Genome analysis of myxobacterium Chondromyces crocatus Cm c5 reveals a high potential for natural compound synthesis and the genetic basis for the loss of fruiting body formation.</title>
        <authorList>
            <person name="Zaburannyi N."/>
            <person name="Bunk B."/>
            <person name="Maier J."/>
            <person name="Overmann J."/>
            <person name="Mueller R."/>
        </authorList>
    </citation>
    <scope>NUCLEOTIDE SEQUENCE [LARGE SCALE GENOMIC DNA]</scope>
    <source>
        <strain evidence="6 7">Cm c5</strain>
    </source>
</reference>
<dbReference type="Pfam" id="PF04717">
    <property type="entry name" value="Phage_base_V"/>
    <property type="match status" value="1"/>
</dbReference>
<dbReference type="PANTHER" id="PTHR32305">
    <property type="match status" value="1"/>
</dbReference>
<dbReference type="NCBIfam" id="TIGR01646">
    <property type="entry name" value="vgr_GE"/>
    <property type="match status" value="1"/>
</dbReference>
<name>A0A0K1E8K3_CHOCO</name>
<dbReference type="SUPFAM" id="SSF69349">
    <property type="entry name" value="Phage fibre proteins"/>
    <property type="match status" value="1"/>
</dbReference>
<dbReference type="PANTHER" id="PTHR32305:SF15">
    <property type="entry name" value="PROTEIN RHSA-RELATED"/>
    <property type="match status" value="1"/>
</dbReference>
<gene>
    <name evidence="6" type="ORF">CMC5_011430</name>
</gene>
<comment type="similarity">
    <text evidence="2">Belongs to the VgrG protein family.</text>
</comment>
<dbReference type="Gene3D" id="3.55.50.10">
    <property type="entry name" value="Baseplate protein-like domains"/>
    <property type="match status" value="1"/>
</dbReference>
<accession>A0A0K1E8K3</accession>
<dbReference type="AlphaFoldDB" id="A0A0K1E8K3"/>